<feature type="binding site" evidence="9">
    <location>
        <position position="292"/>
    </location>
    <ligand>
        <name>a protein</name>
        <dbReference type="ChEBI" id="CHEBI:16541"/>
    </ligand>
    <ligandPart>
        <name>N-terminal L-methionine residue</name>
        <dbReference type="ChEBI" id="CHEBI:64731"/>
    </ligandPart>
</feature>
<keyword evidence="7 9" id="KW-0378">Hydrolase</keyword>
<dbReference type="Proteomes" id="UP000268162">
    <property type="component" value="Unassembled WGS sequence"/>
</dbReference>
<dbReference type="GO" id="GO:0004239">
    <property type="term" value="F:initiator methionyl aminopeptidase activity"/>
    <property type="evidence" value="ECO:0007669"/>
    <property type="project" value="UniProtKB-UniRule"/>
</dbReference>
<feature type="binding site" evidence="9">
    <location>
        <position position="349"/>
    </location>
    <ligand>
        <name>Zn(2+)</name>
        <dbReference type="ChEBI" id="CHEBI:29105"/>
        <label>3</label>
    </ligand>
</feature>
<dbReference type="EC" id="3.4.11.18" evidence="11"/>
<comment type="catalytic activity">
    <reaction evidence="9 11">
        <text>Release of N-terminal amino acids, preferentially methionine, from peptides and arylamides.</text>
        <dbReference type="EC" id="3.4.11.18"/>
    </reaction>
</comment>
<keyword evidence="3 9" id="KW-0963">Cytoplasm</keyword>
<comment type="subcellular location">
    <subcellularLocation>
        <location evidence="1 9">Cytoplasm</location>
    </subcellularLocation>
</comment>
<evidence type="ECO:0000256" key="6">
    <source>
        <dbReference type="ARBA" id="ARBA00022771"/>
    </source>
</evidence>
<dbReference type="CDD" id="cd01086">
    <property type="entry name" value="MetAP1"/>
    <property type="match status" value="1"/>
</dbReference>
<feature type="binding site" evidence="9">
    <location>
        <position position="222"/>
    </location>
    <ligand>
        <name>Zn(2+)</name>
        <dbReference type="ChEBI" id="CHEBI:29105"/>
        <label>3</label>
    </ligand>
</feature>
<organism evidence="13 14">
    <name type="scientific">Dimargaris cristalligena</name>
    <dbReference type="NCBI Taxonomy" id="215637"/>
    <lineage>
        <taxon>Eukaryota</taxon>
        <taxon>Fungi</taxon>
        <taxon>Fungi incertae sedis</taxon>
        <taxon>Zoopagomycota</taxon>
        <taxon>Kickxellomycotina</taxon>
        <taxon>Dimargaritomycetes</taxon>
        <taxon>Dimargaritales</taxon>
        <taxon>Dimargaritaceae</taxon>
        <taxon>Dimargaris</taxon>
    </lineage>
</organism>
<dbReference type="Pfam" id="PF00557">
    <property type="entry name" value="Peptidase_M24"/>
    <property type="match status" value="1"/>
</dbReference>
<dbReference type="PANTHER" id="PTHR43330">
    <property type="entry name" value="METHIONINE AMINOPEPTIDASE"/>
    <property type="match status" value="1"/>
</dbReference>
<evidence type="ECO:0000256" key="5">
    <source>
        <dbReference type="ARBA" id="ARBA00022723"/>
    </source>
</evidence>
<dbReference type="PROSITE" id="PS00680">
    <property type="entry name" value="MAP_1"/>
    <property type="match status" value="1"/>
</dbReference>
<evidence type="ECO:0000256" key="7">
    <source>
        <dbReference type="ARBA" id="ARBA00022801"/>
    </source>
</evidence>
<evidence type="ECO:0000256" key="2">
    <source>
        <dbReference type="ARBA" id="ARBA00022438"/>
    </source>
</evidence>
<dbReference type="AlphaFoldDB" id="A0A4P9ZX86"/>
<evidence type="ECO:0000259" key="12">
    <source>
        <dbReference type="PROSITE" id="PS52013"/>
    </source>
</evidence>
<dbReference type="PRINTS" id="PR00599">
    <property type="entry name" value="MAPEPTIDASE"/>
</dbReference>
<keyword evidence="8" id="KW-0862">Zinc</keyword>
<dbReference type="GO" id="GO:0008270">
    <property type="term" value="F:zinc ion binding"/>
    <property type="evidence" value="ECO:0007669"/>
    <property type="project" value="UniProtKB-KW"/>
</dbReference>
<dbReference type="STRING" id="215637.A0A4P9ZX86"/>
<dbReference type="GO" id="GO:0070006">
    <property type="term" value="F:metalloaminopeptidase activity"/>
    <property type="evidence" value="ECO:0007669"/>
    <property type="project" value="UniProtKB-UniRule"/>
</dbReference>
<accession>A0A4P9ZX86</accession>
<feature type="binding site" evidence="9">
    <location>
        <position position="285"/>
    </location>
    <ligand>
        <name>Zn(2+)</name>
        <dbReference type="ChEBI" id="CHEBI:29105"/>
        <label>4</label>
        <note>catalytic</note>
    </ligand>
</feature>
<evidence type="ECO:0000313" key="14">
    <source>
        <dbReference type="Proteomes" id="UP000268162"/>
    </source>
</evidence>
<dbReference type="PROSITE" id="PS52013">
    <property type="entry name" value="ZF_C6H2"/>
    <property type="match status" value="1"/>
</dbReference>
<dbReference type="GO" id="GO:0006508">
    <property type="term" value="P:proteolysis"/>
    <property type="evidence" value="ECO:0007669"/>
    <property type="project" value="UniProtKB-KW"/>
</dbReference>
<dbReference type="Gene3D" id="3.90.230.10">
    <property type="entry name" value="Creatinase/methionine aminopeptidase superfamily"/>
    <property type="match status" value="1"/>
</dbReference>
<comment type="cofactor">
    <cofactor evidence="9">
        <name>Zn(2+)</name>
        <dbReference type="ChEBI" id="CHEBI:29105"/>
    </cofactor>
    <cofactor evidence="9">
        <name>Co(2+)</name>
        <dbReference type="ChEBI" id="CHEBI:48828"/>
    </cofactor>
    <cofactor evidence="9">
        <name>Mn(2+)</name>
        <dbReference type="ChEBI" id="CHEBI:29035"/>
    </cofactor>
    <cofactor evidence="9">
        <name>Fe(2+)</name>
        <dbReference type="ChEBI" id="CHEBI:29033"/>
    </cofactor>
    <text evidence="9">Binds 2 divalent metal cations per subunit. Has a high-affinity and a low affinity metal-binding site. The true nature of the physiological cofactor is under debate. The enzyme is active with zinc, cobalt, manganese or divalent iron ions. Has high activity with zinc; zinc cofactor is transferred into the active site region by the ZNG1 zinc chaperone.</text>
</comment>
<gene>
    <name evidence="13" type="ORF">BJ085DRAFT_42999</name>
</gene>
<name>A0A4P9ZX86_9FUNG</name>
<dbReference type="Pfam" id="PF15801">
    <property type="entry name" value="zf-C6H2"/>
    <property type="match status" value="1"/>
</dbReference>
<evidence type="ECO:0000256" key="10">
    <source>
        <dbReference type="PROSITE-ProRule" id="PRU01357"/>
    </source>
</evidence>
<dbReference type="GO" id="GO:0005829">
    <property type="term" value="C:cytosol"/>
    <property type="evidence" value="ECO:0007669"/>
    <property type="project" value="TreeGrafter"/>
</dbReference>
<comment type="function">
    <text evidence="9 11">Cotranslationally removes the N-terminal methionine from nascent proteins. The N-terminal methionine is often cleaved when the second residue in the primary sequence is small and uncharged (Met-Ala-, Cys, Gly, Pro, Ser, Thr, or Val).</text>
</comment>
<proteinExistence type="inferred from homology"/>
<feature type="binding site" evidence="9">
    <location>
        <position position="211"/>
    </location>
    <ligand>
        <name>Zn(2+)</name>
        <dbReference type="ChEBI" id="CHEBI:29105"/>
        <label>3</label>
    </ligand>
</feature>
<sequence>MTTLANKTCQGLGCDKPAKLQCPTCIKLGIEGSFFCDQACFKKNWPLHKMVHDNVQNGGTSGGPAGTYNPFPAYYYSGAIRPTYPLGPRRTVPDHIKRPDYAETGIPTSEQAVRSSTKIEVLNAEEIEIIRHVARMGREVLDAGARAIKVGVTTDEIDAVVHQACIDRNAYPSPLNYYEFPKSHCTSVNEVICHGIPDKRPLQDGDIVNIDISIYLNGFHSDMNKTYFVGNVDEKSRKLVNTTRECLDLAIKLVKPGALYRDLGTVIEKHAKSRGFSVVKTYCGHGINRLFHATPNVPHYAKNKAIGVMKPGHVFTIEPMINEGTYQDDTWPDNWTSVTRDGKRSAQFEHMLLVTDGGCEVLSRRLETSP</sequence>
<dbReference type="SUPFAM" id="SSF55920">
    <property type="entry name" value="Creatinase/aminopeptidase"/>
    <property type="match status" value="1"/>
</dbReference>
<comment type="cofactor">
    <cofactor evidence="11">
        <name>Co(2+)</name>
        <dbReference type="ChEBI" id="CHEBI:48828"/>
    </cofactor>
    <cofactor evidence="11">
        <name>Zn(2+)</name>
        <dbReference type="ChEBI" id="CHEBI:29105"/>
    </cofactor>
    <cofactor evidence="11">
        <name>Mn(2+)</name>
        <dbReference type="ChEBI" id="CHEBI:29035"/>
    </cofactor>
    <cofactor evidence="11">
        <name>Fe(2+)</name>
        <dbReference type="ChEBI" id="CHEBI:29033"/>
    </cofactor>
    <text evidence="11">Binds 2 divalent metal cations per subunit. Has a high-affinity and a low affinity metal-binding site. The true nature of the physiological cofactor is under debate. The enzyme is active with cobalt, zinc, manganese or divalent iron ions.</text>
</comment>
<comment type="similarity">
    <text evidence="9 10">Belongs to the peptidase M24A family. Methionine aminopeptidase type 1 subfamily.</text>
</comment>
<dbReference type="EMBL" id="ML002510">
    <property type="protein sequence ID" value="RKP37320.1"/>
    <property type="molecule type" value="Genomic_DNA"/>
</dbReference>
<feature type="binding site" evidence="9">
    <location>
        <position position="194"/>
    </location>
    <ligand>
        <name>a protein</name>
        <dbReference type="ChEBI" id="CHEBI:16541"/>
    </ligand>
    <ligandPart>
        <name>N-terminal L-methionine residue</name>
        <dbReference type="ChEBI" id="CHEBI:64731"/>
    </ligandPart>
</feature>
<keyword evidence="2 9" id="KW-0031">Aminopeptidase</keyword>
<protein>
    <recommendedName>
        <fullName evidence="11">Methionine aminopeptidase</fullName>
        <ecNumber evidence="11">3.4.11.18</ecNumber>
    </recommendedName>
</protein>
<dbReference type="InterPro" id="IPR036005">
    <property type="entry name" value="Creatinase/aminopeptidase-like"/>
</dbReference>
<dbReference type="PANTHER" id="PTHR43330:SF7">
    <property type="entry name" value="METHIONINE AMINOPEPTIDASE 1"/>
    <property type="match status" value="1"/>
</dbReference>
<dbReference type="FunFam" id="3.90.230.10:FF:000010">
    <property type="entry name" value="Methionine aminopeptidase"/>
    <property type="match status" value="1"/>
</dbReference>
<reference evidence="14" key="1">
    <citation type="journal article" date="2018" name="Nat. Microbiol.">
        <title>Leveraging single-cell genomics to expand the fungal tree of life.</title>
        <authorList>
            <person name="Ahrendt S.R."/>
            <person name="Quandt C.A."/>
            <person name="Ciobanu D."/>
            <person name="Clum A."/>
            <person name="Salamov A."/>
            <person name="Andreopoulos B."/>
            <person name="Cheng J.F."/>
            <person name="Woyke T."/>
            <person name="Pelin A."/>
            <person name="Henrissat B."/>
            <person name="Reynolds N.K."/>
            <person name="Benny G.L."/>
            <person name="Smith M.E."/>
            <person name="James T.Y."/>
            <person name="Grigoriev I.V."/>
        </authorList>
    </citation>
    <scope>NUCLEOTIDE SEQUENCE [LARGE SCALE GENOMIC DNA]</scope>
    <source>
        <strain evidence="14">RSA 468</strain>
    </source>
</reference>
<dbReference type="NCBIfam" id="TIGR00500">
    <property type="entry name" value="met_pdase_I"/>
    <property type="match status" value="1"/>
</dbReference>
<feature type="domain" description="C6H2-type" evidence="12">
    <location>
        <begin position="6"/>
        <end position="59"/>
    </location>
</feature>
<evidence type="ECO:0000256" key="11">
    <source>
        <dbReference type="RuleBase" id="RU003653"/>
    </source>
</evidence>
<keyword evidence="14" id="KW-1185">Reference proteome</keyword>
<feature type="binding site" evidence="9">
    <location>
        <position position="222"/>
    </location>
    <ligand>
        <name>Zn(2+)</name>
        <dbReference type="ChEBI" id="CHEBI:29105"/>
        <label>4</label>
        <note>catalytic</note>
    </ligand>
</feature>
<keyword evidence="6 10" id="KW-0863">Zinc-finger</keyword>
<evidence type="ECO:0000256" key="8">
    <source>
        <dbReference type="ARBA" id="ARBA00022833"/>
    </source>
</evidence>
<evidence type="ECO:0000256" key="1">
    <source>
        <dbReference type="ARBA" id="ARBA00004496"/>
    </source>
</evidence>
<feature type="binding site" evidence="9">
    <location>
        <position position="349"/>
    </location>
    <ligand>
        <name>Zn(2+)</name>
        <dbReference type="ChEBI" id="CHEBI:29105"/>
        <label>4</label>
        <note>catalytic</note>
    </ligand>
</feature>
<evidence type="ECO:0000313" key="13">
    <source>
        <dbReference type="EMBL" id="RKP37320.1"/>
    </source>
</evidence>
<keyword evidence="5 9" id="KW-0479">Metal-binding</keyword>
<feature type="binding site" evidence="9">
    <location>
        <position position="318"/>
    </location>
    <ligand>
        <name>Zn(2+)</name>
        <dbReference type="ChEBI" id="CHEBI:29105"/>
        <label>4</label>
        <note>catalytic</note>
    </ligand>
</feature>
<dbReference type="InterPro" id="IPR000994">
    <property type="entry name" value="Pept_M24"/>
</dbReference>
<evidence type="ECO:0000256" key="4">
    <source>
        <dbReference type="ARBA" id="ARBA00022670"/>
    </source>
</evidence>
<evidence type="ECO:0000256" key="3">
    <source>
        <dbReference type="ARBA" id="ARBA00022490"/>
    </source>
</evidence>
<keyword evidence="4 9" id="KW-0645">Protease</keyword>
<dbReference type="InterPro" id="IPR001714">
    <property type="entry name" value="Pept_M24_MAP"/>
</dbReference>
<evidence type="ECO:0000256" key="9">
    <source>
        <dbReference type="HAMAP-Rule" id="MF_03174"/>
    </source>
</evidence>
<dbReference type="InterPro" id="IPR002467">
    <property type="entry name" value="Pept_M24A_MAP1"/>
</dbReference>
<comment type="subunit">
    <text evidence="9">Associates with the 60S ribosomal subunit of the 80S translational complex.</text>
</comment>
<dbReference type="HAMAP" id="MF_01974">
    <property type="entry name" value="MetAP_1"/>
    <property type="match status" value="1"/>
</dbReference>
<dbReference type="InterPro" id="IPR031615">
    <property type="entry name" value="Zfn-C6H2"/>
</dbReference>